<comment type="caution">
    <text evidence="2">The sequence shown here is derived from an EMBL/GenBank/DDBJ whole genome shotgun (WGS) entry which is preliminary data.</text>
</comment>
<reference evidence="2 3" key="1">
    <citation type="submission" date="2018-09" db="EMBL/GenBank/DDBJ databases">
        <title>Murine metabolic-syndrome-specific gut microbial biobank.</title>
        <authorList>
            <person name="Liu C."/>
        </authorList>
    </citation>
    <scope>NUCLEOTIDE SEQUENCE [LARGE SCALE GENOMIC DNA]</scope>
    <source>
        <strain evidence="2 3">C-30</strain>
    </source>
</reference>
<evidence type="ECO:0000313" key="2">
    <source>
        <dbReference type="EMBL" id="RXV64832.1"/>
    </source>
</evidence>
<evidence type="ECO:0000313" key="3">
    <source>
        <dbReference type="Proteomes" id="UP000289316"/>
    </source>
</evidence>
<protein>
    <submittedName>
        <fullName evidence="2">Phage portal protein</fullName>
    </submittedName>
</protein>
<feature type="region of interest" description="Disordered" evidence="1">
    <location>
        <begin position="429"/>
        <end position="448"/>
    </location>
</feature>
<feature type="region of interest" description="Disordered" evidence="1">
    <location>
        <begin position="453"/>
        <end position="477"/>
    </location>
</feature>
<dbReference type="EMBL" id="QZFR01000112">
    <property type="protein sequence ID" value="RXV64832.1"/>
    <property type="molecule type" value="Genomic_DNA"/>
</dbReference>
<dbReference type="InterPro" id="IPR006428">
    <property type="entry name" value="Portal_SPP1-type"/>
</dbReference>
<dbReference type="Proteomes" id="UP000289316">
    <property type="component" value="Unassembled WGS sequence"/>
</dbReference>
<dbReference type="Pfam" id="PF05133">
    <property type="entry name" value="SPP1_portal"/>
    <property type="match status" value="1"/>
</dbReference>
<dbReference type="InterPro" id="IPR021145">
    <property type="entry name" value="Portal_protein_SPP1_Gp6-like"/>
</dbReference>
<name>A0A4Q2A670_9LACO</name>
<feature type="compositionally biased region" description="Polar residues" evidence="1">
    <location>
        <begin position="453"/>
        <end position="469"/>
    </location>
</feature>
<dbReference type="NCBIfam" id="TIGR01538">
    <property type="entry name" value="portal_SPP1"/>
    <property type="match status" value="1"/>
</dbReference>
<accession>A0A4Q2A670</accession>
<gene>
    <name evidence="2" type="ORF">D6C19_10575</name>
</gene>
<evidence type="ECO:0000256" key="1">
    <source>
        <dbReference type="SAM" id="MobiDB-lite"/>
    </source>
</evidence>
<proteinExistence type="predicted"/>
<dbReference type="OrthoDB" id="3189403at2"/>
<sequence length="477" mass="54693">MKYLNDRCIVSDDNVFYYDSEQEITQADVMRFILENEQFAREYAKMRRYYKADHDAIVKAKQKPNNKPDNRLVLNYPKKLVDTFTGFAVGKPVQMTLPEELGNEALSKFNVSRKMDSVIARVWKESCIYGRAYFYVYSHDSEIYVTDALPLDTFVIYDNTVAHKPLYAVRYGHIGASASYKLTVFSESYQWESDTSRNTSGFGSRVVNPFGMIPIIEAVENDERLSVIKNVLPLIDEIDKAMSEKANDVDYFADAYMKVLGAILSEDDLENLRNYRIINLKSRESDDPNETPENLDVDFLSKPNADTTQENLINRVIDNLYQVSMITNLNDKDFGNSTGVALEMKYKPMLNLATLKSRGFTEALKDMYQVVFASDLIENISREAWKDLDINFQYDLPHDTLSEAQTAQILANLVSSETWLKTLSIVNDPRQEQERMDREKNEQMKANMQVLKQTNAFTDGDANANSRTSQKADRPAP</sequence>
<dbReference type="RefSeq" id="WP_119448402.1">
    <property type="nucleotide sequence ID" value="NZ_QWMU01000056.1"/>
</dbReference>
<dbReference type="AlphaFoldDB" id="A0A4Q2A670"/>
<feature type="compositionally biased region" description="Basic and acidic residues" evidence="1">
    <location>
        <begin position="429"/>
        <end position="443"/>
    </location>
</feature>
<organism evidence="2 3">
    <name type="scientific">Ligilactobacillus murinus</name>
    <dbReference type="NCBI Taxonomy" id="1622"/>
    <lineage>
        <taxon>Bacteria</taxon>
        <taxon>Bacillati</taxon>
        <taxon>Bacillota</taxon>
        <taxon>Bacilli</taxon>
        <taxon>Lactobacillales</taxon>
        <taxon>Lactobacillaceae</taxon>
        <taxon>Ligilactobacillus</taxon>
    </lineage>
</organism>